<name>T1C757_9ZZZZ</name>
<protein>
    <submittedName>
        <fullName evidence="2">Lytic transglycosylase, catalytic</fullName>
    </submittedName>
</protein>
<reference evidence="2" key="1">
    <citation type="submission" date="2013-08" db="EMBL/GenBank/DDBJ databases">
        <authorList>
            <person name="Mendez C."/>
            <person name="Richter M."/>
            <person name="Ferrer M."/>
            <person name="Sanchez J."/>
        </authorList>
    </citation>
    <scope>NUCLEOTIDE SEQUENCE</scope>
</reference>
<feature type="non-terminal residue" evidence="2">
    <location>
        <position position="1"/>
    </location>
</feature>
<sequence>VLALAHWNHITPQSFIHPGEELALTASHNARAASESLKTDLRGQHVVYTVRPGDSLWSIAQNYNVPILALARWNHIPPGALLHPGQRLTLWDHGQAAPLNSIQRITYTVRPGDSLYRISERFDVSTNQLGAWNHVTPNQLIYPGEQLTLYVA</sequence>
<feature type="domain" description="LysM" evidence="1">
    <location>
        <begin position="105"/>
        <end position="149"/>
    </location>
</feature>
<dbReference type="SUPFAM" id="SSF54106">
    <property type="entry name" value="LysM domain"/>
    <property type="match status" value="2"/>
</dbReference>
<comment type="caution">
    <text evidence="2">The sequence shown here is derived from an EMBL/GenBank/DDBJ whole genome shotgun (WGS) entry which is preliminary data.</text>
</comment>
<reference evidence="2" key="2">
    <citation type="journal article" date="2014" name="ISME J.">
        <title>Microbial stratification in low pH oxic and suboxic macroscopic growths along an acid mine drainage.</title>
        <authorList>
            <person name="Mendez-Garcia C."/>
            <person name="Mesa V."/>
            <person name="Sprenger R.R."/>
            <person name="Richter M."/>
            <person name="Diez M.S."/>
            <person name="Solano J."/>
            <person name="Bargiela R."/>
            <person name="Golyshina O.V."/>
            <person name="Manteca A."/>
            <person name="Ramos J.L."/>
            <person name="Gallego J.R."/>
            <person name="Llorente I."/>
            <person name="Martins Dos Santos V.A."/>
            <person name="Jensen O.N."/>
            <person name="Pelaez A.I."/>
            <person name="Sanchez J."/>
            <person name="Ferrer M."/>
        </authorList>
    </citation>
    <scope>NUCLEOTIDE SEQUENCE</scope>
</reference>
<dbReference type="Gene3D" id="3.10.350.10">
    <property type="entry name" value="LysM domain"/>
    <property type="match status" value="2"/>
</dbReference>
<dbReference type="PANTHER" id="PTHR33734">
    <property type="entry name" value="LYSM DOMAIN-CONTAINING GPI-ANCHORED PROTEIN 2"/>
    <property type="match status" value="1"/>
</dbReference>
<dbReference type="CDD" id="cd00118">
    <property type="entry name" value="LysM"/>
    <property type="match status" value="2"/>
</dbReference>
<evidence type="ECO:0000313" key="2">
    <source>
        <dbReference type="EMBL" id="EQD61109.1"/>
    </source>
</evidence>
<dbReference type="PROSITE" id="PS51782">
    <property type="entry name" value="LYSM"/>
    <property type="match status" value="2"/>
</dbReference>
<dbReference type="InterPro" id="IPR018392">
    <property type="entry name" value="LysM"/>
</dbReference>
<feature type="non-terminal residue" evidence="2">
    <location>
        <position position="152"/>
    </location>
</feature>
<gene>
    <name evidence="2" type="ORF">B2A_03344</name>
</gene>
<dbReference type="EMBL" id="AUZZ01002241">
    <property type="protein sequence ID" value="EQD61109.1"/>
    <property type="molecule type" value="Genomic_DNA"/>
</dbReference>
<dbReference type="Pfam" id="PF01476">
    <property type="entry name" value="LysM"/>
    <property type="match status" value="2"/>
</dbReference>
<organism evidence="2">
    <name type="scientific">mine drainage metagenome</name>
    <dbReference type="NCBI Taxonomy" id="410659"/>
    <lineage>
        <taxon>unclassified sequences</taxon>
        <taxon>metagenomes</taxon>
        <taxon>ecological metagenomes</taxon>
    </lineage>
</organism>
<dbReference type="InterPro" id="IPR036779">
    <property type="entry name" value="LysM_dom_sf"/>
</dbReference>
<dbReference type="GO" id="GO:0008932">
    <property type="term" value="F:lytic endotransglycosylase activity"/>
    <property type="evidence" value="ECO:0007669"/>
    <property type="project" value="TreeGrafter"/>
</dbReference>
<dbReference type="AlphaFoldDB" id="T1C757"/>
<feature type="domain" description="LysM" evidence="1">
    <location>
        <begin position="46"/>
        <end position="90"/>
    </location>
</feature>
<proteinExistence type="predicted"/>
<accession>T1C757</accession>
<dbReference type="PANTHER" id="PTHR33734:SF22">
    <property type="entry name" value="MEMBRANE-BOUND LYTIC MUREIN TRANSGLYCOSYLASE D"/>
    <property type="match status" value="1"/>
</dbReference>
<dbReference type="SMART" id="SM00257">
    <property type="entry name" value="LysM"/>
    <property type="match status" value="2"/>
</dbReference>
<evidence type="ECO:0000259" key="1">
    <source>
        <dbReference type="PROSITE" id="PS51782"/>
    </source>
</evidence>